<keyword evidence="2 4" id="KW-0479">Metal-binding</keyword>
<dbReference type="GO" id="GO:0046872">
    <property type="term" value="F:metal ion binding"/>
    <property type="evidence" value="ECO:0007669"/>
    <property type="project" value="UniProtKB-KW"/>
</dbReference>
<evidence type="ECO:0000256" key="4">
    <source>
        <dbReference type="PIRSR" id="PIRSR600898-1"/>
    </source>
</evidence>
<keyword evidence="6" id="KW-1185">Reference proteome</keyword>
<organism evidence="5 6">
    <name type="scientific">Stentor coeruleus</name>
    <dbReference type="NCBI Taxonomy" id="5963"/>
    <lineage>
        <taxon>Eukaryota</taxon>
        <taxon>Sar</taxon>
        <taxon>Alveolata</taxon>
        <taxon>Ciliophora</taxon>
        <taxon>Postciliodesmatophora</taxon>
        <taxon>Heterotrichea</taxon>
        <taxon>Heterotrichida</taxon>
        <taxon>Stentoridae</taxon>
        <taxon>Stentor</taxon>
    </lineage>
</organism>
<evidence type="ECO:0008006" key="7">
    <source>
        <dbReference type="Google" id="ProtNLM"/>
    </source>
</evidence>
<sequence>MENVALKYAKYHLSKTHGFCTEVPGLFDLKDLKPHISILKDLKNFDPSSISSLPMQQGIESLSYNELELSCLVHTTLNYLYYWHNLDKPNTVIPLNLAQPTMQISKLLDRPPMLTMVSSQLYNWDYIDPNKGFHPDNTKVVFSFTGTRDEDYFFTGANYIEYLGSPGINSIMELETAQNNPEEMKKHLENIAKCIFSLRSGLELVRKNIDPDVFYHKIRRGLKGFDKGVIFEGQEPVTMMLMGTTPTQTPLFKVFDAFLGICHDDEYLTQTELFMKKQHRELLRDIRNRDVKKMKENVKKFDLKDDWNRIIVELCEYRKIHTGVAVRNIIKPSGQSLEKGTGGSNIVQYLARITKTTMANMM</sequence>
<dbReference type="GO" id="GO:0019441">
    <property type="term" value="P:L-tryptophan catabolic process to kynurenine"/>
    <property type="evidence" value="ECO:0007669"/>
    <property type="project" value="InterPro"/>
</dbReference>
<dbReference type="Gene3D" id="1.20.58.480">
    <property type="match status" value="1"/>
</dbReference>
<dbReference type="GO" id="GO:0020037">
    <property type="term" value="F:heme binding"/>
    <property type="evidence" value="ECO:0007669"/>
    <property type="project" value="InterPro"/>
</dbReference>
<dbReference type="Pfam" id="PF01231">
    <property type="entry name" value="IDO"/>
    <property type="match status" value="1"/>
</dbReference>
<comment type="similarity">
    <text evidence="1">Belongs to the indoleamine 2,3-dioxygenase family.</text>
</comment>
<dbReference type="AlphaFoldDB" id="A0A1R2C372"/>
<evidence type="ECO:0000256" key="1">
    <source>
        <dbReference type="ARBA" id="ARBA00007119"/>
    </source>
</evidence>
<dbReference type="GO" id="GO:0033754">
    <property type="term" value="F:indoleamine 2,3-dioxygenase activity"/>
    <property type="evidence" value="ECO:0007669"/>
    <property type="project" value="TreeGrafter"/>
</dbReference>
<accession>A0A1R2C372</accession>
<dbReference type="GO" id="GO:0034354">
    <property type="term" value="P:'de novo' NAD+ biosynthetic process from L-tryptophan"/>
    <property type="evidence" value="ECO:0007669"/>
    <property type="project" value="TreeGrafter"/>
</dbReference>
<gene>
    <name evidence="5" type="ORF">SteCoe_15654</name>
</gene>
<evidence type="ECO:0000256" key="3">
    <source>
        <dbReference type="ARBA" id="ARBA00023004"/>
    </source>
</evidence>
<dbReference type="InterPro" id="IPR000898">
    <property type="entry name" value="Indolamine_dOase"/>
</dbReference>
<dbReference type="EMBL" id="MPUH01000304">
    <property type="protein sequence ID" value="OMJ83431.1"/>
    <property type="molecule type" value="Genomic_DNA"/>
</dbReference>
<keyword evidence="3 4" id="KW-0408">Iron</keyword>
<evidence type="ECO:0000313" key="6">
    <source>
        <dbReference type="Proteomes" id="UP000187209"/>
    </source>
</evidence>
<dbReference type="OrthoDB" id="248779at2759"/>
<dbReference type="PANTHER" id="PTHR28657">
    <property type="entry name" value="INDOLEAMINE 2,3-DIOXYGENASE"/>
    <property type="match status" value="1"/>
</dbReference>
<evidence type="ECO:0000256" key="2">
    <source>
        <dbReference type="ARBA" id="ARBA00022723"/>
    </source>
</evidence>
<dbReference type="InterPro" id="IPR037217">
    <property type="entry name" value="Trp/Indoleamine_2_3_dOase-like"/>
</dbReference>
<keyword evidence="4" id="KW-0349">Heme</keyword>
<dbReference type="GO" id="GO:0005737">
    <property type="term" value="C:cytoplasm"/>
    <property type="evidence" value="ECO:0007669"/>
    <property type="project" value="TreeGrafter"/>
</dbReference>
<feature type="binding site" description="proximal binding residue" evidence="4">
    <location>
        <position position="321"/>
    </location>
    <ligand>
        <name>heme b</name>
        <dbReference type="ChEBI" id="CHEBI:60344"/>
    </ligand>
    <ligandPart>
        <name>Fe</name>
        <dbReference type="ChEBI" id="CHEBI:18248"/>
    </ligandPart>
</feature>
<dbReference type="SUPFAM" id="SSF140959">
    <property type="entry name" value="Indolic compounds 2,3-dioxygenase-like"/>
    <property type="match status" value="1"/>
</dbReference>
<dbReference type="Proteomes" id="UP000187209">
    <property type="component" value="Unassembled WGS sequence"/>
</dbReference>
<evidence type="ECO:0000313" key="5">
    <source>
        <dbReference type="EMBL" id="OMJ83431.1"/>
    </source>
</evidence>
<comment type="caution">
    <text evidence="5">The sequence shown here is derived from an EMBL/GenBank/DDBJ whole genome shotgun (WGS) entry which is preliminary data.</text>
</comment>
<proteinExistence type="inferred from homology"/>
<protein>
    <recommendedName>
        <fullName evidence="7">Indoleamine 2,3-dioxygenase</fullName>
    </recommendedName>
</protein>
<reference evidence="5 6" key="1">
    <citation type="submission" date="2016-11" db="EMBL/GenBank/DDBJ databases">
        <title>The macronuclear genome of Stentor coeruleus: a giant cell with tiny introns.</title>
        <authorList>
            <person name="Slabodnick M."/>
            <person name="Ruby J.G."/>
            <person name="Reiff S.B."/>
            <person name="Swart E.C."/>
            <person name="Gosai S."/>
            <person name="Prabakaran S."/>
            <person name="Witkowska E."/>
            <person name="Larue G.E."/>
            <person name="Fisher S."/>
            <person name="Freeman R.M."/>
            <person name="Gunawardena J."/>
            <person name="Chu W."/>
            <person name="Stover N.A."/>
            <person name="Gregory B.D."/>
            <person name="Nowacki M."/>
            <person name="Derisi J."/>
            <person name="Roy S.W."/>
            <person name="Marshall W.F."/>
            <person name="Sood P."/>
        </authorList>
    </citation>
    <scope>NUCLEOTIDE SEQUENCE [LARGE SCALE GENOMIC DNA]</scope>
    <source>
        <strain evidence="5">WM001</strain>
    </source>
</reference>
<name>A0A1R2C372_9CILI</name>
<dbReference type="PANTHER" id="PTHR28657:SF5">
    <property type="entry name" value="INDOLEAMINE 2,3-DIOXYGENASE"/>
    <property type="match status" value="1"/>
</dbReference>